<feature type="compositionally biased region" description="Polar residues" evidence="1">
    <location>
        <begin position="1"/>
        <end position="17"/>
    </location>
</feature>
<dbReference type="EMBL" id="MUZQ01000156">
    <property type="protein sequence ID" value="OWK56450.1"/>
    <property type="molecule type" value="Genomic_DNA"/>
</dbReference>
<gene>
    <name evidence="2" type="ORF">RLOC_00009345</name>
</gene>
<proteinExistence type="predicted"/>
<accession>A0A218USQ2</accession>
<evidence type="ECO:0000313" key="3">
    <source>
        <dbReference type="Proteomes" id="UP000197619"/>
    </source>
</evidence>
<comment type="caution">
    <text evidence="2">The sequence shown here is derived from an EMBL/GenBank/DDBJ whole genome shotgun (WGS) entry which is preliminary data.</text>
</comment>
<dbReference type="AlphaFoldDB" id="A0A218USQ2"/>
<evidence type="ECO:0000256" key="1">
    <source>
        <dbReference type="SAM" id="MobiDB-lite"/>
    </source>
</evidence>
<protein>
    <submittedName>
        <fullName evidence="2">Uncharacterized protein</fullName>
    </submittedName>
</protein>
<keyword evidence="3" id="KW-1185">Reference proteome</keyword>
<evidence type="ECO:0000313" key="2">
    <source>
        <dbReference type="EMBL" id="OWK56450.1"/>
    </source>
</evidence>
<reference evidence="2 3" key="1">
    <citation type="submission" date="2017-05" db="EMBL/GenBank/DDBJ databases">
        <title>Genome of assembly of the Bengalese finch, Lonchura striata domestica.</title>
        <authorList>
            <person name="Colquitt B.M."/>
            <person name="Brainard M.S."/>
        </authorList>
    </citation>
    <scope>NUCLEOTIDE SEQUENCE [LARGE SCALE GENOMIC DNA]</scope>
    <source>
        <strain evidence="2">White83orange57</strain>
    </source>
</reference>
<organism evidence="2 3">
    <name type="scientific">Lonchura striata</name>
    <name type="common">white-rumped munia</name>
    <dbReference type="NCBI Taxonomy" id="40157"/>
    <lineage>
        <taxon>Eukaryota</taxon>
        <taxon>Metazoa</taxon>
        <taxon>Chordata</taxon>
        <taxon>Craniata</taxon>
        <taxon>Vertebrata</taxon>
        <taxon>Euteleostomi</taxon>
        <taxon>Archelosauria</taxon>
        <taxon>Archosauria</taxon>
        <taxon>Dinosauria</taxon>
        <taxon>Saurischia</taxon>
        <taxon>Theropoda</taxon>
        <taxon>Coelurosauria</taxon>
        <taxon>Aves</taxon>
        <taxon>Neognathae</taxon>
        <taxon>Neoaves</taxon>
        <taxon>Telluraves</taxon>
        <taxon>Australaves</taxon>
        <taxon>Passeriformes</taxon>
        <taxon>Passeroidea</taxon>
        <taxon>Estrildidae</taxon>
        <taxon>Estrildinae</taxon>
        <taxon>Lonchura</taxon>
    </lineage>
</organism>
<name>A0A218USQ2_9PASE</name>
<sequence length="135" mass="15337">MRTEPSFVSSANSPNRNPEQRKDEEGCPTPAANPTTEPYPLSSRHVQQAFQLWDQCHTCLALPFAVHSLSTPISPQHTPCHFIFFNLCMLWYLGHFIQGRNVRTGFELPKLLPKAQYLVLDSDLEWEAPTAKSDI</sequence>
<dbReference type="Proteomes" id="UP000197619">
    <property type="component" value="Unassembled WGS sequence"/>
</dbReference>
<feature type="region of interest" description="Disordered" evidence="1">
    <location>
        <begin position="1"/>
        <end position="42"/>
    </location>
</feature>